<protein>
    <submittedName>
        <fullName evidence="1">Uncharacterized protein</fullName>
    </submittedName>
</protein>
<reference evidence="1" key="2">
    <citation type="journal article" date="2015" name="Data Brief">
        <title>Shoot transcriptome of the giant reed, Arundo donax.</title>
        <authorList>
            <person name="Barrero R.A."/>
            <person name="Guerrero F.D."/>
            <person name="Moolhuijzen P."/>
            <person name="Goolsby J.A."/>
            <person name="Tidwell J."/>
            <person name="Bellgard S.E."/>
            <person name="Bellgard M.I."/>
        </authorList>
    </citation>
    <scope>NUCLEOTIDE SEQUENCE</scope>
    <source>
        <tissue evidence="1">Shoot tissue taken approximately 20 cm above the soil surface</tissue>
    </source>
</reference>
<reference evidence="1" key="1">
    <citation type="submission" date="2014-09" db="EMBL/GenBank/DDBJ databases">
        <authorList>
            <person name="Magalhaes I.L.F."/>
            <person name="Oliveira U."/>
            <person name="Santos F.R."/>
            <person name="Vidigal T.H.D.A."/>
            <person name="Brescovit A.D."/>
            <person name="Santos A.J."/>
        </authorList>
    </citation>
    <scope>NUCLEOTIDE SEQUENCE</scope>
    <source>
        <tissue evidence="1">Shoot tissue taken approximately 20 cm above the soil surface</tissue>
    </source>
</reference>
<proteinExistence type="predicted"/>
<dbReference type="EMBL" id="GBRH01246168">
    <property type="protein sequence ID" value="JAD51727.1"/>
    <property type="molecule type" value="Transcribed_RNA"/>
</dbReference>
<dbReference type="AlphaFoldDB" id="A0A0A9AXC5"/>
<evidence type="ECO:0000313" key="1">
    <source>
        <dbReference type="EMBL" id="JAD51727.1"/>
    </source>
</evidence>
<name>A0A0A9AXC5_ARUDO</name>
<accession>A0A0A9AXC5</accession>
<sequence>MYFQDYKTCTYNTWNYVILCRGGSNRFNESLNCFCSYPLIGLIKKTFEVLTYAPTVIK</sequence>
<organism evidence="1">
    <name type="scientific">Arundo donax</name>
    <name type="common">Giant reed</name>
    <name type="synonym">Donax arundinaceus</name>
    <dbReference type="NCBI Taxonomy" id="35708"/>
    <lineage>
        <taxon>Eukaryota</taxon>
        <taxon>Viridiplantae</taxon>
        <taxon>Streptophyta</taxon>
        <taxon>Embryophyta</taxon>
        <taxon>Tracheophyta</taxon>
        <taxon>Spermatophyta</taxon>
        <taxon>Magnoliopsida</taxon>
        <taxon>Liliopsida</taxon>
        <taxon>Poales</taxon>
        <taxon>Poaceae</taxon>
        <taxon>PACMAD clade</taxon>
        <taxon>Arundinoideae</taxon>
        <taxon>Arundineae</taxon>
        <taxon>Arundo</taxon>
    </lineage>
</organism>